<evidence type="ECO:0000256" key="10">
    <source>
        <dbReference type="ARBA" id="ARBA00022833"/>
    </source>
</evidence>
<dbReference type="Pfam" id="PF00246">
    <property type="entry name" value="Peptidase_M14"/>
    <property type="match status" value="1"/>
</dbReference>
<evidence type="ECO:0000259" key="16">
    <source>
        <dbReference type="PROSITE" id="PS52035"/>
    </source>
</evidence>
<dbReference type="SMART" id="SM00631">
    <property type="entry name" value="Zn_pept"/>
    <property type="match status" value="1"/>
</dbReference>
<feature type="signal peptide" evidence="15">
    <location>
        <begin position="1"/>
        <end position="20"/>
    </location>
</feature>
<dbReference type="InterPro" id="IPR000834">
    <property type="entry name" value="Peptidase_M14"/>
</dbReference>
<evidence type="ECO:0000256" key="5">
    <source>
        <dbReference type="ARBA" id="ARBA00022645"/>
    </source>
</evidence>
<evidence type="ECO:0000256" key="2">
    <source>
        <dbReference type="ARBA" id="ARBA00004613"/>
    </source>
</evidence>
<dbReference type="RefSeq" id="XP_011496108.1">
    <property type="nucleotide sequence ID" value="XM_011497806.1"/>
</dbReference>
<keyword evidence="4" id="KW-0964">Secreted</keyword>
<dbReference type="PROSITE" id="PS52035">
    <property type="entry name" value="PEPTIDASE_M14"/>
    <property type="match status" value="1"/>
</dbReference>
<keyword evidence="6" id="KW-0645">Protease</keyword>
<protein>
    <submittedName>
        <fullName evidence="18">Zinc carboxypeptidase-like</fullName>
    </submittedName>
</protein>
<dbReference type="GO" id="GO:0005615">
    <property type="term" value="C:extracellular space"/>
    <property type="evidence" value="ECO:0007669"/>
    <property type="project" value="TreeGrafter"/>
</dbReference>
<keyword evidence="11" id="KW-0482">Metalloprotease</keyword>
<evidence type="ECO:0000313" key="17">
    <source>
        <dbReference type="Proteomes" id="UP000695007"/>
    </source>
</evidence>
<sequence>MFQQGVYFLIATIIISSLNAQKVSYKNYKVYTFETSTNEHKAVILKLIYSDSQYLPWNVVHPMSLLVPPNKVQEIETVMKASNIKYKITMNDVQAVIDSQSKKVGDKNKFDWTRYHTLDEINNWLDNLSKKYPGKAEIIIAGRTYEGRQIKGIKISFKKNNPGVVLESGMHPNEWLSPATTTYIINEFLNSKDTEIRKLAETFDWYIFPSLNADGYVYSHTTDRLWRKTVSQGKSKCIGVDLNRNWGYKWAPCTIPNCECYTFYGGTKAFTEIEAITFSEYIKSISSKIFCYITFHNLGQRLVIPYGYSSERMDNYEDAISIGQKAANAISKRYGTKFIVGNFAEAFTVLPGSSMDWMKGELKVQLSYSYLLRDTGEYGYLMPPEQIIPNCQETMDSLLVLFDEMKKFGYPKKFPEIPEILNINRRLTTSG</sequence>
<evidence type="ECO:0000256" key="4">
    <source>
        <dbReference type="ARBA" id="ARBA00022525"/>
    </source>
</evidence>
<dbReference type="PANTHER" id="PTHR11705">
    <property type="entry name" value="PROTEASE FAMILY M14 CARBOXYPEPTIDASE A,B"/>
    <property type="match status" value="1"/>
</dbReference>
<comment type="cofactor">
    <cofactor evidence="1">
        <name>Zn(2+)</name>
        <dbReference type="ChEBI" id="CHEBI:29105"/>
    </cofactor>
</comment>
<evidence type="ECO:0000256" key="8">
    <source>
        <dbReference type="ARBA" id="ARBA00022729"/>
    </source>
</evidence>
<dbReference type="Proteomes" id="UP000695007">
    <property type="component" value="Unplaced"/>
</dbReference>
<evidence type="ECO:0000256" key="3">
    <source>
        <dbReference type="ARBA" id="ARBA00005988"/>
    </source>
</evidence>
<gene>
    <name evidence="18" type="primary">LOC105360805</name>
</gene>
<evidence type="ECO:0000256" key="6">
    <source>
        <dbReference type="ARBA" id="ARBA00022670"/>
    </source>
</evidence>
<dbReference type="InterPro" id="IPR036990">
    <property type="entry name" value="M14A-like_propep"/>
</dbReference>
<dbReference type="KEGG" id="csol:105360805"/>
<keyword evidence="5" id="KW-0121">Carboxypeptidase</keyword>
<evidence type="ECO:0000256" key="11">
    <source>
        <dbReference type="ARBA" id="ARBA00023049"/>
    </source>
</evidence>
<comment type="function">
    <text evidence="13">Involved in the digestion of the blood meal.</text>
</comment>
<keyword evidence="8 15" id="KW-0732">Signal</keyword>
<dbReference type="PRINTS" id="PR00765">
    <property type="entry name" value="CRBOXYPTASEA"/>
</dbReference>
<keyword evidence="9" id="KW-0378">Hydrolase</keyword>
<keyword evidence="12" id="KW-1015">Disulfide bond</keyword>
<evidence type="ECO:0000256" key="12">
    <source>
        <dbReference type="ARBA" id="ARBA00023157"/>
    </source>
</evidence>
<feature type="domain" description="Peptidase M14" evidence="16">
    <location>
        <begin position="114"/>
        <end position="405"/>
    </location>
</feature>
<keyword evidence="17" id="KW-1185">Reference proteome</keyword>
<feature type="chain" id="PRO_5042528382" evidence="15">
    <location>
        <begin position="21"/>
        <end position="431"/>
    </location>
</feature>
<keyword evidence="7" id="KW-0479">Metal-binding</keyword>
<dbReference type="GO" id="GO:0008270">
    <property type="term" value="F:zinc ion binding"/>
    <property type="evidence" value="ECO:0007669"/>
    <property type="project" value="InterPro"/>
</dbReference>
<comment type="similarity">
    <text evidence="3 14">Belongs to the peptidase M14 family.</text>
</comment>
<accession>A0AAJ7DTF5</accession>
<evidence type="ECO:0000256" key="7">
    <source>
        <dbReference type="ARBA" id="ARBA00022723"/>
    </source>
</evidence>
<dbReference type="Pfam" id="PF02244">
    <property type="entry name" value="Propep_M14"/>
    <property type="match status" value="1"/>
</dbReference>
<organism evidence="17 18">
    <name type="scientific">Ceratosolen solmsi marchali</name>
    <dbReference type="NCBI Taxonomy" id="326594"/>
    <lineage>
        <taxon>Eukaryota</taxon>
        <taxon>Metazoa</taxon>
        <taxon>Ecdysozoa</taxon>
        <taxon>Arthropoda</taxon>
        <taxon>Hexapoda</taxon>
        <taxon>Insecta</taxon>
        <taxon>Pterygota</taxon>
        <taxon>Neoptera</taxon>
        <taxon>Endopterygota</taxon>
        <taxon>Hymenoptera</taxon>
        <taxon>Apocrita</taxon>
        <taxon>Proctotrupomorpha</taxon>
        <taxon>Chalcidoidea</taxon>
        <taxon>Agaonidae</taxon>
        <taxon>Agaoninae</taxon>
        <taxon>Ceratosolen</taxon>
    </lineage>
</organism>
<name>A0AAJ7DTF5_9HYME</name>
<evidence type="ECO:0000256" key="9">
    <source>
        <dbReference type="ARBA" id="ARBA00022801"/>
    </source>
</evidence>
<dbReference type="AlphaFoldDB" id="A0AAJ7DTF5"/>
<dbReference type="GO" id="GO:0004181">
    <property type="term" value="F:metallocarboxypeptidase activity"/>
    <property type="evidence" value="ECO:0007669"/>
    <property type="project" value="InterPro"/>
</dbReference>
<evidence type="ECO:0000256" key="1">
    <source>
        <dbReference type="ARBA" id="ARBA00001947"/>
    </source>
</evidence>
<evidence type="ECO:0000256" key="13">
    <source>
        <dbReference type="ARBA" id="ARBA00057299"/>
    </source>
</evidence>
<keyword evidence="10" id="KW-0862">Zinc</keyword>
<dbReference type="SUPFAM" id="SSF53187">
    <property type="entry name" value="Zn-dependent exopeptidases"/>
    <property type="match status" value="1"/>
</dbReference>
<dbReference type="GeneID" id="105360805"/>
<dbReference type="FunFam" id="3.40.630.10:FF:000040">
    <property type="entry name" value="zinc carboxypeptidase"/>
    <property type="match status" value="1"/>
</dbReference>
<dbReference type="GO" id="GO:0006508">
    <property type="term" value="P:proteolysis"/>
    <property type="evidence" value="ECO:0007669"/>
    <property type="project" value="UniProtKB-KW"/>
</dbReference>
<evidence type="ECO:0000256" key="14">
    <source>
        <dbReference type="PROSITE-ProRule" id="PRU01379"/>
    </source>
</evidence>
<dbReference type="Gene3D" id="3.30.70.340">
    <property type="entry name" value="Metallocarboxypeptidase-like"/>
    <property type="match status" value="1"/>
</dbReference>
<dbReference type="InterPro" id="IPR003146">
    <property type="entry name" value="M14A_act_pep"/>
</dbReference>
<dbReference type="PANTHER" id="PTHR11705:SF153">
    <property type="entry name" value="ZINC CARBOXYPEPTIDASE A 1-LIKE PROTEIN"/>
    <property type="match status" value="1"/>
</dbReference>
<dbReference type="SUPFAM" id="SSF54897">
    <property type="entry name" value="Protease propeptides/inhibitors"/>
    <property type="match status" value="1"/>
</dbReference>
<dbReference type="Gene3D" id="3.40.630.10">
    <property type="entry name" value="Zn peptidases"/>
    <property type="match status" value="1"/>
</dbReference>
<proteinExistence type="inferred from homology"/>
<evidence type="ECO:0000256" key="15">
    <source>
        <dbReference type="SAM" id="SignalP"/>
    </source>
</evidence>
<comment type="subcellular location">
    <subcellularLocation>
        <location evidence="2">Secreted</location>
    </subcellularLocation>
</comment>
<reference evidence="18" key="1">
    <citation type="submission" date="2025-08" db="UniProtKB">
        <authorList>
            <consortium name="RefSeq"/>
        </authorList>
    </citation>
    <scope>IDENTIFICATION</scope>
</reference>
<comment type="caution">
    <text evidence="14">Lacks conserved residue(s) required for the propagation of feature annotation.</text>
</comment>
<evidence type="ECO:0000313" key="18">
    <source>
        <dbReference type="RefSeq" id="XP_011496108.1"/>
    </source>
</evidence>
<dbReference type="CDD" id="cd03860">
    <property type="entry name" value="M14_CP_A-B_like"/>
    <property type="match status" value="1"/>
</dbReference>